<dbReference type="Pfam" id="PF00890">
    <property type="entry name" value="FAD_binding_2"/>
    <property type="match status" value="2"/>
</dbReference>
<comment type="cofactor">
    <cofactor evidence="1">
        <name>FAD</name>
        <dbReference type="ChEBI" id="CHEBI:57692"/>
    </cofactor>
</comment>
<dbReference type="AlphaFoldDB" id="A0A9N7JJ77"/>
<dbReference type="EMBL" id="CP099799">
    <property type="protein sequence ID" value="USS00173.1"/>
    <property type="molecule type" value="Genomic_DNA"/>
</dbReference>
<evidence type="ECO:0000313" key="9">
    <source>
        <dbReference type="Proteomes" id="UP001055437"/>
    </source>
</evidence>
<dbReference type="SUPFAM" id="SSF51905">
    <property type="entry name" value="FAD/NAD(P)-binding domain"/>
    <property type="match status" value="1"/>
</dbReference>
<proteinExistence type="predicted"/>
<dbReference type="PANTHER" id="PTHR43400:SF7">
    <property type="entry name" value="FAD-DEPENDENT OXIDOREDUCTASE 2 FAD BINDING DOMAIN-CONTAINING PROTEIN"/>
    <property type="match status" value="1"/>
</dbReference>
<dbReference type="OrthoDB" id="9806724at2"/>
<reference evidence="7" key="2">
    <citation type="submission" date="2022-06" db="EMBL/GenBank/DDBJ databases">
        <authorList>
            <person name="Holder M.E."/>
            <person name="Ajami N.J."/>
            <person name="Petrosino J.F."/>
        </authorList>
    </citation>
    <scope>NUCLEOTIDE SEQUENCE</scope>
    <source>
        <strain evidence="7">RMA 8861</strain>
    </source>
</reference>
<feature type="domain" description="FAD-dependent oxidoreductase 2 FAD-binding" evidence="5">
    <location>
        <begin position="334"/>
        <end position="381"/>
    </location>
</feature>
<keyword evidence="2" id="KW-0285">Flavoprotein</keyword>
<keyword evidence="4" id="KW-0560">Oxidoreductase</keyword>
<dbReference type="GO" id="GO:0033765">
    <property type="term" value="F:steroid dehydrogenase activity, acting on the CH-CH group of donors"/>
    <property type="evidence" value="ECO:0007669"/>
    <property type="project" value="UniProtKB-ARBA"/>
</dbReference>
<dbReference type="KEGG" id="csep:CP523_03590"/>
<evidence type="ECO:0000313" key="8">
    <source>
        <dbReference type="Proteomes" id="UP000280586"/>
    </source>
</evidence>
<evidence type="ECO:0000313" key="6">
    <source>
        <dbReference type="EMBL" id="AYE33614.1"/>
    </source>
</evidence>
<keyword evidence="9" id="KW-1185">Reference proteome</keyword>
<evidence type="ECO:0000256" key="3">
    <source>
        <dbReference type="ARBA" id="ARBA00022827"/>
    </source>
</evidence>
<dbReference type="InterPro" id="IPR003953">
    <property type="entry name" value="FAD-dep_OxRdtase_2_FAD-bd"/>
</dbReference>
<dbReference type="EMBL" id="CP023671">
    <property type="protein sequence ID" value="AYE33614.1"/>
    <property type="molecule type" value="Genomic_DNA"/>
</dbReference>
<protein>
    <submittedName>
        <fullName evidence="6">FAD-binding protein</fullName>
    </submittedName>
</protein>
<name>A0A9N7JJ77_CLOSE</name>
<organism evidence="6 8">
    <name type="scientific">Clostridium septicum</name>
    <dbReference type="NCBI Taxonomy" id="1504"/>
    <lineage>
        <taxon>Bacteria</taxon>
        <taxon>Bacillati</taxon>
        <taxon>Bacillota</taxon>
        <taxon>Clostridia</taxon>
        <taxon>Eubacteriales</taxon>
        <taxon>Clostridiaceae</taxon>
        <taxon>Clostridium</taxon>
    </lineage>
</organism>
<gene>
    <name evidence="6" type="ORF">CP523_03590</name>
    <name evidence="7" type="ORF">NH397_11825</name>
</gene>
<evidence type="ECO:0000259" key="5">
    <source>
        <dbReference type="Pfam" id="PF00890"/>
    </source>
</evidence>
<dbReference type="PANTHER" id="PTHR43400">
    <property type="entry name" value="FUMARATE REDUCTASE"/>
    <property type="match status" value="1"/>
</dbReference>
<evidence type="ECO:0000256" key="2">
    <source>
        <dbReference type="ARBA" id="ARBA00022630"/>
    </source>
</evidence>
<feature type="domain" description="FAD-dependent oxidoreductase 2 FAD-binding" evidence="5">
    <location>
        <begin position="7"/>
        <end position="234"/>
    </location>
</feature>
<dbReference type="Proteomes" id="UP000280586">
    <property type="component" value="Chromosome"/>
</dbReference>
<dbReference type="GeneID" id="303559765"/>
<sequence length="494" mass="55841">MNSNVFDVIVIGSGLGGLRSTQELLKNNLKVCMITSKEFCSGASFYPGTWGLGMIGPKDEEDKKNLLENILKVGCNKSNPKLSSILVDNVNDEIDLLLKEGVNFKRSIDSDGVVPCFDSNKRRWFGFDFPSAKKVFSKMLEDKNLTVLSKTKVIDIYNIKDSSKGVLVEYKDKSLDILKSKSIIIASGGYTCLFKHNFSLELNSPIVQYLAYKNGCELINLEYIQFIPAYIKPMYKTVFNERVFNYITLKDRDGNDILENIKDLNNLLKERSTYGPFTTRLKSNIIDKKLFEYYKKDNDSAYFEYPKNIEDIDDTLIYNYFKWLKDSKKNINDKIHIAPFAHACNGGLKIDENASTTVNGIFACGEVTGGVNGADRLGGLSTCNALVFGAIAGKNASKYCKTHEFEDFNIDTPFDIEATKEDLEKFKDILCKLRESLYLEASILRNKESILKAKKIINSLKDESKNINLSTANKAILESYINFSLIFLENIKEL</sequence>
<keyword evidence="3" id="KW-0274">FAD</keyword>
<evidence type="ECO:0000256" key="1">
    <source>
        <dbReference type="ARBA" id="ARBA00001974"/>
    </source>
</evidence>
<reference evidence="6 8" key="1">
    <citation type="submission" date="2017-09" db="EMBL/GenBank/DDBJ databases">
        <authorList>
            <person name="Thomas P."/>
            <person name="Seyboldt C."/>
        </authorList>
    </citation>
    <scope>NUCLEOTIDE SEQUENCE [LARGE SCALE GENOMIC DNA]</scope>
    <source>
        <strain evidence="6 8">DSM 7534</strain>
    </source>
</reference>
<dbReference type="Gene3D" id="3.50.50.60">
    <property type="entry name" value="FAD/NAD(P)-binding domain"/>
    <property type="match status" value="1"/>
</dbReference>
<dbReference type="RefSeq" id="WP_066677729.1">
    <property type="nucleotide sequence ID" value="NZ_CABMIZ010000030.1"/>
</dbReference>
<evidence type="ECO:0000256" key="4">
    <source>
        <dbReference type="ARBA" id="ARBA00023002"/>
    </source>
</evidence>
<dbReference type="InterPro" id="IPR036188">
    <property type="entry name" value="FAD/NAD-bd_sf"/>
</dbReference>
<evidence type="ECO:0000313" key="7">
    <source>
        <dbReference type="EMBL" id="USS00173.1"/>
    </source>
</evidence>
<dbReference type="Gene3D" id="3.90.700.10">
    <property type="entry name" value="Succinate dehydrogenase/fumarate reductase flavoprotein, catalytic domain"/>
    <property type="match status" value="1"/>
</dbReference>
<dbReference type="Proteomes" id="UP001055437">
    <property type="component" value="Chromosome"/>
</dbReference>
<dbReference type="InterPro" id="IPR027477">
    <property type="entry name" value="Succ_DH/fumarate_Rdtase_cat_sf"/>
</dbReference>
<dbReference type="PRINTS" id="PR00368">
    <property type="entry name" value="FADPNR"/>
</dbReference>
<dbReference type="InterPro" id="IPR050315">
    <property type="entry name" value="FAD-oxidoreductase_2"/>
</dbReference>
<accession>A0A9N7JJ77</accession>